<dbReference type="InterPro" id="IPR019176">
    <property type="entry name" value="Cytochrome_B561-rel"/>
</dbReference>
<dbReference type="EMBL" id="ML014224">
    <property type="protein sequence ID" value="RKP00305.1"/>
    <property type="molecule type" value="Genomic_DNA"/>
</dbReference>
<keyword evidence="3" id="KW-1185">Reference proteome</keyword>
<feature type="region of interest" description="Disordered" evidence="1">
    <location>
        <begin position="241"/>
        <end position="314"/>
    </location>
</feature>
<feature type="region of interest" description="Disordered" evidence="1">
    <location>
        <begin position="1"/>
        <end position="49"/>
    </location>
</feature>
<feature type="compositionally biased region" description="Gly residues" evidence="1">
    <location>
        <begin position="18"/>
        <end position="27"/>
    </location>
</feature>
<feature type="region of interest" description="Disordered" evidence="1">
    <location>
        <begin position="955"/>
        <end position="1014"/>
    </location>
</feature>
<feature type="compositionally biased region" description="Low complexity" evidence="1">
    <location>
        <begin position="271"/>
        <end position="310"/>
    </location>
</feature>
<sequence length="1046" mass="107980">MSFAGTPFSATRRTYGGSSSGGNGRYGSGDPASMAFSTPGPAFAARGMPPATPIWRRSVHEDDAGAHEHDEDEILSGRYAHAAHSSHPHHPPPSRAAMGMDGGIAGPWEGALSAASDHIPHSSLMASRRPISARRSGPLTSTRPPASTLASSPSASASSPASSLRRVSSSLSSSLVSVSWPQRFSPTRLYVNLALVAVSQTATWWLLDDAYPAAAYVVGVVSLVLMLTCATEVYHAFQPPAAAPAPGSRITTPQESRSRDLGTRHVAMSKTGRTPATLGGTAPTTAAATAASRVPPSSGATGSSSMRSPLGGMGLMPPVPRMAAAYRAGPRILGGFDPVSTSPTALRAYLHAYERHETHPMADLETPNPSYPQTPSRSPNHRYGGSMGGSMSMGAMNSPMGMGMGGHTGGTTGDLYPTGMPTLVQPFLNRFASSAPSSPVIHAQKAKIQNGLVVKDPDTTLKELNIADYLPTWTENMRCWLVAHVLRPLGERMEAVDRQFTEQGWIHLTLRHAIHNDLTGFTSLPVPATAAVAAALAANAPPTLAHLQAQYGSHAVVQERLRLERFLNLPFDRLLDAAGSALAPAAMMPHGGPSDPALTHQALALRALMLDRIAQLTRGGFMAAYRWEGAVAPQTAVGKDGAASFSSLLSSSSSLSPSTPAARHPFGNDGAAAANAAGNSFPYAAGGARAADPVRATAASIAFHTDRFAPRLSDADLLMHLFACFLDETLVHSAIEKASGRRPFSDQYLLMPTSSPAAGSGADAAPHGAAAISGVGAGGMMAGMMVPSGQGHGAMGSPLHGGNRFGSGFGAGFGGGGETMAAHGGPMGSLGMSSAGLGGADRASSDALPLRSAAGIKRLLAIKRTVAVVSHAGRAVALPHFQFVADGTLWDLYHERQNVFVALALFVYYVKTLRLGFLESTNLNGRALALGAVVAEEPFTGRFLEMARAKHGRLHGAAARAGRPPTAAPATAAAAAGAHGSHPDDLGSPGGPPLSTTAGSDGPTDVFNPPMATPMPYRGVSASFTTPMAHAPFSSHGLRERAVRFQ</sequence>
<feature type="compositionally biased region" description="Polar residues" evidence="1">
    <location>
        <begin position="367"/>
        <end position="378"/>
    </location>
</feature>
<evidence type="ECO:0000313" key="2">
    <source>
        <dbReference type="EMBL" id="RKP00305.1"/>
    </source>
</evidence>
<dbReference type="PANTHER" id="PTHR21780">
    <property type="entry name" value="TRANSMEMBRANE PROTEIN 209"/>
    <property type="match status" value="1"/>
</dbReference>
<proteinExistence type="predicted"/>
<evidence type="ECO:0000313" key="3">
    <source>
        <dbReference type="Proteomes" id="UP000274922"/>
    </source>
</evidence>
<gene>
    <name evidence="2" type="ORF">CXG81DRAFT_19736</name>
</gene>
<evidence type="ECO:0000256" key="1">
    <source>
        <dbReference type="SAM" id="MobiDB-lite"/>
    </source>
</evidence>
<dbReference type="PANTHER" id="PTHR21780:SF0">
    <property type="entry name" value="TRANSMEMBRANE PROTEIN 209"/>
    <property type="match status" value="1"/>
</dbReference>
<reference evidence="3" key="1">
    <citation type="journal article" date="2018" name="Nat. Microbiol.">
        <title>Leveraging single-cell genomics to expand the fungal tree of life.</title>
        <authorList>
            <person name="Ahrendt S.R."/>
            <person name="Quandt C.A."/>
            <person name="Ciobanu D."/>
            <person name="Clum A."/>
            <person name="Salamov A."/>
            <person name="Andreopoulos B."/>
            <person name="Cheng J.F."/>
            <person name="Woyke T."/>
            <person name="Pelin A."/>
            <person name="Henrissat B."/>
            <person name="Reynolds N.K."/>
            <person name="Benny G.L."/>
            <person name="Smith M.E."/>
            <person name="James T.Y."/>
            <person name="Grigoriev I.V."/>
        </authorList>
    </citation>
    <scope>NUCLEOTIDE SEQUENCE [LARGE SCALE GENOMIC DNA]</scope>
    <source>
        <strain evidence="3">ATCC 52028</strain>
    </source>
</reference>
<feature type="region of interest" description="Disordered" evidence="1">
    <location>
        <begin position="81"/>
        <end position="102"/>
    </location>
</feature>
<dbReference type="Proteomes" id="UP000274922">
    <property type="component" value="Unassembled WGS sequence"/>
</dbReference>
<dbReference type="OrthoDB" id="509821at2759"/>
<feature type="region of interest" description="Disordered" evidence="1">
    <location>
        <begin position="361"/>
        <end position="384"/>
    </location>
</feature>
<accession>A0A4P9X5D4</accession>
<protein>
    <submittedName>
        <fullName evidence="2">Uncharacterized protein</fullName>
    </submittedName>
</protein>
<feature type="compositionally biased region" description="Low complexity" evidence="1">
    <location>
        <begin position="955"/>
        <end position="980"/>
    </location>
</feature>
<feature type="compositionally biased region" description="Low complexity" evidence="1">
    <location>
        <begin position="140"/>
        <end position="162"/>
    </location>
</feature>
<name>A0A4P9X5D4_9FUNG</name>
<dbReference type="AlphaFoldDB" id="A0A4P9X5D4"/>
<feature type="region of interest" description="Disordered" evidence="1">
    <location>
        <begin position="123"/>
        <end position="162"/>
    </location>
</feature>
<organism evidence="2 3">
    <name type="scientific">Caulochytrium protostelioides</name>
    <dbReference type="NCBI Taxonomy" id="1555241"/>
    <lineage>
        <taxon>Eukaryota</taxon>
        <taxon>Fungi</taxon>
        <taxon>Fungi incertae sedis</taxon>
        <taxon>Chytridiomycota</taxon>
        <taxon>Chytridiomycota incertae sedis</taxon>
        <taxon>Chytridiomycetes</taxon>
        <taxon>Caulochytriales</taxon>
        <taxon>Caulochytriaceae</taxon>
        <taxon>Caulochytrium</taxon>
    </lineage>
</organism>
<dbReference type="GO" id="GO:0016020">
    <property type="term" value="C:membrane"/>
    <property type="evidence" value="ECO:0007669"/>
    <property type="project" value="TreeGrafter"/>
</dbReference>